<evidence type="ECO:0000313" key="2">
    <source>
        <dbReference type="Proteomes" id="UP000502179"/>
    </source>
</evidence>
<protein>
    <submittedName>
        <fullName evidence="1">Uncharacterized protein</fullName>
    </submittedName>
</protein>
<organism evidence="1 2">
    <name type="scientific">Thermosulfuriphilus ammonigenes</name>
    <dbReference type="NCBI Taxonomy" id="1936021"/>
    <lineage>
        <taxon>Bacteria</taxon>
        <taxon>Pseudomonadati</taxon>
        <taxon>Thermodesulfobacteriota</taxon>
        <taxon>Thermodesulfobacteria</taxon>
        <taxon>Thermodesulfobacteriales</taxon>
        <taxon>Thermodesulfobacteriaceae</taxon>
        <taxon>Thermosulfuriphilus</taxon>
    </lineage>
</organism>
<proteinExistence type="predicted"/>
<dbReference type="AlphaFoldDB" id="A0A6G7PZA3"/>
<gene>
    <name evidence="1" type="ORF">G4V39_10790</name>
</gene>
<evidence type="ECO:0000313" key="1">
    <source>
        <dbReference type="EMBL" id="QIJ72733.1"/>
    </source>
</evidence>
<keyword evidence="2" id="KW-1185">Reference proteome</keyword>
<reference evidence="1 2" key="1">
    <citation type="submission" date="2020-02" db="EMBL/GenBank/DDBJ databases">
        <title>Genome analysis of Thermosulfuriphilus ammonigenes ST65T, an anaerobic thermophilic chemolithoautotrophic bacterium isolated from a deep-sea hydrothermal vent.</title>
        <authorList>
            <person name="Slobodkina G."/>
            <person name="Allioux M."/>
            <person name="Merkel A."/>
            <person name="Alain K."/>
            <person name="Jebbar M."/>
            <person name="Slobodkin A."/>
        </authorList>
    </citation>
    <scope>NUCLEOTIDE SEQUENCE [LARGE SCALE GENOMIC DNA]</scope>
    <source>
        <strain evidence="1 2">ST65</strain>
    </source>
</reference>
<dbReference type="EMBL" id="CP048877">
    <property type="protein sequence ID" value="QIJ72733.1"/>
    <property type="molecule type" value="Genomic_DNA"/>
</dbReference>
<sequence length="58" mass="6781">MALKYQELIKDLSLEEIKDLFLALASQVFSLLDEESQKEIVLRMFGHEEGQIPSMVYY</sequence>
<name>A0A6G7PZA3_9BACT</name>
<accession>A0A6G7PZA3</accession>
<dbReference type="Proteomes" id="UP000502179">
    <property type="component" value="Chromosome"/>
</dbReference>
<dbReference type="RefSeq" id="WP_166032948.1">
    <property type="nucleotide sequence ID" value="NZ_CP048877.1"/>
</dbReference>
<dbReference type="KEGG" id="tav:G4V39_10790"/>